<comment type="caution">
    <text evidence="15">Lacks conserved residue(s) required for the propagation of feature annotation.</text>
</comment>
<dbReference type="EnsemblPlants" id="Zm00001eb155530_T001">
    <property type="protein sequence ID" value="Zm00001eb155530_P001"/>
    <property type="gene ID" value="Zm00001eb155530"/>
</dbReference>
<feature type="transmembrane region" description="Helical" evidence="15">
    <location>
        <begin position="450"/>
        <end position="474"/>
    </location>
</feature>
<feature type="transmembrane region" description="Helical" evidence="15">
    <location>
        <begin position="221"/>
        <end position="245"/>
    </location>
</feature>
<reference evidence="18" key="1">
    <citation type="submission" date="2015-12" db="EMBL/GenBank/DDBJ databases">
        <title>Update maize B73 reference genome by single molecule sequencing technologies.</title>
        <authorList>
            <consortium name="Maize Genome Sequencing Project"/>
            <person name="Ware D."/>
        </authorList>
    </citation>
    <scope>NUCLEOTIDE SEQUENCE [LARGE SCALE GENOMIC DNA]</scope>
    <source>
        <strain evidence="18">cv. B73</strain>
    </source>
</reference>
<evidence type="ECO:0000256" key="6">
    <source>
        <dbReference type="ARBA" id="ARBA00022737"/>
    </source>
</evidence>
<feature type="transmembrane region" description="Helical" evidence="15">
    <location>
        <begin position="299"/>
        <end position="319"/>
    </location>
</feature>
<dbReference type="PANTHER" id="PTHR43427">
    <property type="entry name" value="CHLORIDE CHANNEL PROTEIN CLC-E"/>
    <property type="match status" value="1"/>
</dbReference>
<evidence type="ECO:0000256" key="12">
    <source>
        <dbReference type="ARBA" id="ARBA00023214"/>
    </source>
</evidence>
<keyword evidence="19" id="KW-1267">Proteomics identification</keyword>
<dbReference type="FunFam" id="1.10.3080.10:FF:000008">
    <property type="entry name" value="Chloride channel protein"/>
    <property type="match status" value="1"/>
</dbReference>
<keyword evidence="11" id="KW-0869">Chloride channel</keyword>
<dbReference type="SUPFAM" id="SSF54631">
    <property type="entry name" value="CBS-domain pair"/>
    <property type="match status" value="1"/>
</dbReference>
<evidence type="ECO:0000256" key="11">
    <source>
        <dbReference type="ARBA" id="ARBA00023173"/>
    </source>
</evidence>
<dbReference type="InterPro" id="IPR000644">
    <property type="entry name" value="CBS_dom"/>
</dbReference>
<evidence type="ECO:0000256" key="14">
    <source>
        <dbReference type="PROSITE-ProRule" id="PRU00703"/>
    </source>
</evidence>
<keyword evidence="9 14" id="KW-0129">CBS domain</keyword>
<dbReference type="Proteomes" id="UP000007305">
    <property type="component" value="Chromosome 3"/>
</dbReference>
<dbReference type="SUPFAM" id="SSF81340">
    <property type="entry name" value="Clc chloride channel"/>
    <property type="match status" value="1"/>
</dbReference>
<protein>
    <recommendedName>
        <fullName evidence="15">Chloride channel protein</fullName>
    </recommendedName>
</protein>
<keyword evidence="18" id="KW-1185">Reference proteome</keyword>
<dbReference type="Pfam" id="PF00654">
    <property type="entry name" value="Voltage_CLC"/>
    <property type="match status" value="1"/>
</dbReference>
<evidence type="ECO:0000256" key="3">
    <source>
        <dbReference type="ARBA" id="ARBA00011738"/>
    </source>
</evidence>
<reference evidence="17" key="3">
    <citation type="submission" date="2021-05" db="UniProtKB">
        <authorList>
            <consortium name="EnsemblPlants"/>
        </authorList>
    </citation>
    <scope>IDENTIFICATION</scope>
    <source>
        <strain evidence="17">cv. B73</strain>
    </source>
</reference>
<dbReference type="SMR" id="A0A804NEK5"/>
<evidence type="ECO:0000256" key="5">
    <source>
        <dbReference type="ARBA" id="ARBA00022692"/>
    </source>
</evidence>
<dbReference type="PANTHER" id="PTHR43427:SF6">
    <property type="entry name" value="CHLORIDE CHANNEL PROTEIN CLC-E"/>
    <property type="match status" value="1"/>
</dbReference>
<keyword evidence="7 15" id="KW-1133">Transmembrane helix</keyword>
<dbReference type="GO" id="GO:0034707">
    <property type="term" value="C:chloride channel complex"/>
    <property type="evidence" value="ECO:0007669"/>
    <property type="project" value="UniProtKB-KW"/>
</dbReference>
<reference evidence="17" key="2">
    <citation type="submission" date="2019-07" db="EMBL/GenBank/DDBJ databases">
        <authorList>
            <person name="Seetharam A."/>
            <person name="Woodhouse M."/>
            <person name="Cannon E."/>
        </authorList>
    </citation>
    <scope>NUCLEOTIDE SEQUENCE [LARGE SCALE GENOMIC DNA]</scope>
    <source>
        <strain evidence="17">cv. B73</strain>
    </source>
</reference>
<dbReference type="InParanoid" id="A0A804NEK5"/>
<dbReference type="CDD" id="cd00400">
    <property type="entry name" value="Voltage_gated_ClC"/>
    <property type="match status" value="1"/>
</dbReference>
<evidence type="ECO:0007829" key="19">
    <source>
        <dbReference type="PeptideAtlas" id="A0A804NEK5"/>
    </source>
</evidence>
<keyword evidence="10 15" id="KW-0472">Membrane</keyword>
<evidence type="ECO:0000256" key="10">
    <source>
        <dbReference type="ARBA" id="ARBA00023136"/>
    </source>
</evidence>
<evidence type="ECO:0000256" key="13">
    <source>
        <dbReference type="ARBA" id="ARBA00023303"/>
    </source>
</evidence>
<dbReference type="InterPro" id="IPR046342">
    <property type="entry name" value="CBS_dom_sf"/>
</dbReference>
<keyword evidence="6" id="KW-0677">Repeat</keyword>
<evidence type="ECO:0000256" key="15">
    <source>
        <dbReference type="RuleBase" id="RU361221"/>
    </source>
</evidence>
<dbReference type="FunFam" id="3.10.580.10:FF:000066">
    <property type="entry name" value="Chloride channel protein"/>
    <property type="match status" value="1"/>
</dbReference>
<feature type="transmembrane region" description="Helical" evidence="15">
    <location>
        <begin position="481"/>
        <end position="499"/>
    </location>
</feature>
<dbReference type="GO" id="GO:1902476">
    <property type="term" value="P:chloride transmembrane transport"/>
    <property type="evidence" value="ECO:0000318"/>
    <property type="project" value="GO_Central"/>
</dbReference>
<evidence type="ECO:0000256" key="1">
    <source>
        <dbReference type="ARBA" id="ARBA00004141"/>
    </source>
</evidence>
<keyword evidence="5 15" id="KW-0812">Transmembrane</keyword>
<dbReference type="OrthoDB" id="4564at2759"/>
<evidence type="ECO:0000256" key="8">
    <source>
        <dbReference type="ARBA" id="ARBA00023065"/>
    </source>
</evidence>
<comment type="subcellular location">
    <subcellularLocation>
        <location evidence="1 15">Membrane</location>
        <topology evidence="1 15">Multi-pass membrane protein</topology>
    </subcellularLocation>
</comment>
<feature type="transmembrane region" description="Helical" evidence="15">
    <location>
        <begin position="407"/>
        <end position="426"/>
    </location>
</feature>
<evidence type="ECO:0000259" key="16">
    <source>
        <dbReference type="PROSITE" id="PS51371"/>
    </source>
</evidence>
<keyword evidence="4 15" id="KW-0813">Transport</keyword>
<evidence type="ECO:0000256" key="7">
    <source>
        <dbReference type="ARBA" id="ARBA00022989"/>
    </source>
</evidence>
<keyword evidence="12 15" id="KW-0868">Chloride</keyword>
<evidence type="ECO:0000256" key="4">
    <source>
        <dbReference type="ARBA" id="ARBA00022448"/>
    </source>
</evidence>
<feature type="transmembrane region" description="Helical" evidence="15">
    <location>
        <begin position="376"/>
        <end position="395"/>
    </location>
</feature>
<dbReference type="InterPro" id="IPR001807">
    <property type="entry name" value="ClC"/>
</dbReference>
<feature type="transmembrane region" description="Helical" evidence="15">
    <location>
        <begin position="339"/>
        <end position="356"/>
    </location>
</feature>
<dbReference type="Gene3D" id="3.10.580.10">
    <property type="entry name" value="CBS-domain"/>
    <property type="match status" value="1"/>
</dbReference>
<dbReference type="PRINTS" id="PR00762">
    <property type="entry name" value="CLCHANNEL"/>
</dbReference>
<dbReference type="InterPro" id="IPR050368">
    <property type="entry name" value="ClC-type_chloride_channel"/>
</dbReference>
<dbReference type="InterPro" id="IPR014743">
    <property type="entry name" value="Cl-channel_core"/>
</dbReference>
<sequence length="792" mass="85002">MAAFAAPSLSSLILLASPHSAPTLLRLRRAGGRSLELSSRRGGSARLRVVRRAVTEEESEAARGDEEVEEAPEEPVAGRDLVTLAACLVGLLTGVSIVLFNLSVHEIRDVFWDGIPLRGASWLREEPIGEVWQRVIFVPVSGGVIVGGLNALRSQIETNSDAPVSKIKSAFRPFLKAVAASFTLGTGNSLGPEGPSVEIGSAIAKGFGDVFEWDGGKRLSLVAAGSAAGLSSGFNAAVAGCFFAVESVLWPSADSSSLANSTPMVILSSVIASVVSEIGLGSDPAFTVPEYDFRSPTELPLYLLLGVFCGLVSIALSRCTSLAMKAVESLQRTTGLPKAASPALGGLIVGLLALLYPEVLYWGFENVDILLESRPFTSGLSTTILVQLIGVKILATSLCRASGLVGGYYAPSLFIGAATGMAYGKFMKFTFTGPEPLLHVPFLDVASPQAYGLVGMAATLAGVCKVPLTSVLLLFELTQDYRIVLPLLGAVGLSSWIASPQRFSKRIRSKLDSWEDKSSIPQQANDMLTENKEATSMDAADLSLELYKIESSLCVYDANDSNMFKNLTVGEAMKTNYFSVSMTTPLIEALDLMLAEKQPFVMITENNTSARGLLALKNIQDFCKAAKTTRSQAEVKELLISHVCQAGKCKSWSVTPQMPLTTAEKIMDSHDVDHLPVVSEDANLQDRGLLIGFVDRECIAIARRYLDDSSKIGIVLPAFPVASYTNSRRLYLLLCFHSEPWQQKKFSVLCMGSGRKRGSTKGRNDTTQKHSLLGKSGFFSWSRLIPLQVISC</sequence>
<dbReference type="PROSITE" id="PS51371">
    <property type="entry name" value="CBS"/>
    <property type="match status" value="1"/>
</dbReference>
<dbReference type="Gramene" id="Zm00001eb155530_T001">
    <property type="protein sequence ID" value="Zm00001eb155530_P001"/>
    <property type="gene ID" value="Zm00001eb155530"/>
</dbReference>
<comment type="similarity">
    <text evidence="2 15">Belongs to the chloride channel (TC 2.A.49) family.</text>
</comment>
<feature type="transmembrane region" description="Helical" evidence="15">
    <location>
        <begin position="81"/>
        <end position="102"/>
    </location>
</feature>
<evidence type="ECO:0000313" key="18">
    <source>
        <dbReference type="Proteomes" id="UP000007305"/>
    </source>
</evidence>
<keyword evidence="8 15" id="KW-0406">Ion transport</keyword>
<dbReference type="AlphaFoldDB" id="A0A804NEK5"/>
<comment type="subunit">
    <text evidence="3">Homodimer.</text>
</comment>
<feature type="domain" description="CBS" evidence="16">
    <location>
        <begin position="646"/>
        <end position="709"/>
    </location>
</feature>
<dbReference type="GO" id="GO:0005254">
    <property type="term" value="F:chloride channel activity"/>
    <property type="evidence" value="ECO:0007669"/>
    <property type="project" value="UniProtKB-UniRule"/>
</dbReference>
<name>A0A804NEK5_MAIZE</name>
<dbReference type="Gene3D" id="1.10.3080.10">
    <property type="entry name" value="Clc chloride channel"/>
    <property type="match status" value="1"/>
</dbReference>
<proteinExistence type="evidence at protein level"/>
<accession>A0A804NEK5</accession>
<dbReference type="Pfam" id="PF00571">
    <property type="entry name" value="CBS"/>
    <property type="match status" value="1"/>
</dbReference>
<gene>
    <name evidence="17" type="primary">LOC103651283</name>
</gene>
<evidence type="ECO:0000256" key="9">
    <source>
        <dbReference type="ARBA" id="ARBA00023122"/>
    </source>
</evidence>
<evidence type="ECO:0000256" key="2">
    <source>
        <dbReference type="ARBA" id="ARBA00009476"/>
    </source>
</evidence>
<keyword evidence="13" id="KW-0407">Ion channel</keyword>
<evidence type="ECO:0000313" key="17">
    <source>
        <dbReference type="EnsemblPlants" id="Zm00001eb155530_P001"/>
    </source>
</evidence>
<organism evidence="17 18">
    <name type="scientific">Zea mays</name>
    <name type="common">Maize</name>
    <dbReference type="NCBI Taxonomy" id="4577"/>
    <lineage>
        <taxon>Eukaryota</taxon>
        <taxon>Viridiplantae</taxon>
        <taxon>Streptophyta</taxon>
        <taxon>Embryophyta</taxon>
        <taxon>Tracheophyta</taxon>
        <taxon>Spermatophyta</taxon>
        <taxon>Magnoliopsida</taxon>
        <taxon>Liliopsida</taxon>
        <taxon>Poales</taxon>
        <taxon>Poaceae</taxon>
        <taxon>PACMAD clade</taxon>
        <taxon>Panicoideae</taxon>
        <taxon>Andropogonodae</taxon>
        <taxon>Andropogoneae</taxon>
        <taxon>Tripsacinae</taxon>
        <taxon>Zea</taxon>
    </lineage>
</organism>
<dbReference type="GO" id="GO:0009535">
    <property type="term" value="C:chloroplast thylakoid membrane"/>
    <property type="evidence" value="ECO:0000318"/>
    <property type="project" value="GO_Central"/>
</dbReference>